<comment type="caution">
    <text evidence="1">The sequence shown here is derived from an EMBL/GenBank/DDBJ whole genome shotgun (WGS) entry which is preliminary data.</text>
</comment>
<dbReference type="EMBL" id="JAQNDK010000004">
    <property type="protein sequence ID" value="MDC0683530.1"/>
    <property type="molecule type" value="Genomic_DNA"/>
</dbReference>
<protein>
    <submittedName>
        <fullName evidence="1">Uncharacterized protein</fullName>
    </submittedName>
</protein>
<sequence length="372" mass="39795">MAGDGKYGILHVPDFGDGMSSYLRIGAAEGDEYSWRDHTDGNRVITTRGDKVEVIGGTYKMTVLGRREFESGWKAEDGQINEKSITFHGSGEFDFIQGPRGEKRLREKTVKGEVHTTYHGDAFEFHYGSKLESVTGHDSPPRDLDALTAPWGLPPSGVLGENPTIVDRTWAKRISSYTGSAKLRVPSISNETWADTMVSKTHATSMTDETTIDGPSKSTMKAGSITTSTTVTGTIDDHTEADTIKNYTKANKIISETHADTEDKMYGDADSYTQGNSKTVVDGIETTINLGMVNEVVLGGMIEATLGAEVSFTGGISASATIGLEASVTVAASLDASIGPTLSMGTEKLKVTLDRGKVAPVRTNIAAVHLMT</sequence>
<dbReference type="RefSeq" id="WP_272101668.1">
    <property type="nucleotide sequence ID" value="NZ_JAQNDK010000004.1"/>
</dbReference>
<proteinExistence type="predicted"/>
<reference evidence="1 2" key="1">
    <citation type="submission" date="2023-01" db="EMBL/GenBank/DDBJ databases">
        <title>Minimal conservation of predation-associated metabolite biosynthetic gene clusters underscores biosynthetic potential of Myxococcota including descriptions for ten novel species: Archangium lansinium sp. nov., Myxococcus landrumus sp. nov., Nannocystis bai.</title>
        <authorList>
            <person name="Ahearne A."/>
            <person name="Stevens C."/>
            <person name="Dowd S."/>
        </authorList>
    </citation>
    <scope>NUCLEOTIDE SEQUENCE [LARGE SCALE GENOMIC DNA]</scope>
    <source>
        <strain evidence="1 2">WIWO2</strain>
    </source>
</reference>
<gene>
    <name evidence="1" type="ORF">POL72_37720</name>
</gene>
<accession>A0ABT5CCJ1</accession>
<name>A0ABT5CCJ1_9BACT</name>
<keyword evidence="2" id="KW-1185">Reference proteome</keyword>
<evidence type="ECO:0000313" key="1">
    <source>
        <dbReference type="EMBL" id="MDC0683530.1"/>
    </source>
</evidence>
<evidence type="ECO:0000313" key="2">
    <source>
        <dbReference type="Proteomes" id="UP001217485"/>
    </source>
</evidence>
<organism evidence="1 2">
    <name type="scientific">Sorangium atrum</name>
    <dbReference type="NCBI Taxonomy" id="2995308"/>
    <lineage>
        <taxon>Bacteria</taxon>
        <taxon>Pseudomonadati</taxon>
        <taxon>Myxococcota</taxon>
        <taxon>Polyangia</taxon>
        <taxon>Polyangiales</taxon>
        <taxon>Polyangiaceae</taxon>
        <taxon>Sorangium</taxon>
    </lineage>
</organism>
<dbReference type="Proteomes" id="UP001217485">
    <property type="component" value="Unassembled WGS sequence"/>
</dbReference>